<name>A0A310SGX4_9HYME</name>
<dbReference type="AlphaFoldDB" id="A0A310SGX4"/>
<evidence type="ECO:0000313" key="1">
    <source>
        <dbReference type="EMBL" id="OAD54383.1"/>
    </source>
</evidence>
<dbReference type="Proteomes" id="UP000250275">
    <property type="component" value="Unassembled WGS sequence"/>
</dbReference>
<dbReference type="EMBL" id="KQ764779">
    <property type="protein sequence ID" value="OAD54383.1"/>
    <property type="molecule type" value="Genomic_DNA"/>
</dbReference>
<keyword evidence="2" id="KW-1185">Reference proteome</keyword>
<accession>A0A310SGX4</accession>
<protein>
    <submittedName>
        <fullName evidence="1">Uncharacterized protein</fullName>
    </submittedName>
</protein>
<gene>
    <name evidence="1" type="ORF">WN48_07926</name>
</gene>
<reference evidence="1 2" key="1">
    <citation type="submission" date="2015-07" db="EMBL/GenBank/DDBJ databases">
        <title>The genome of Eufriesea mexicana.</title>
        <authorList>
            <person name="Pan H."/>
            <person name="Kapheim K."/>
        </authorList>
    </citation>
    <scope>NUCLEOTIDE SEQUENCE [LARGE SCALE GENOMIC DNA]</scope>
    <source>
        <strain evidence="1">0111107269</strain>
        <tissue evidence="1">Whole body</tissue>
    </source>
</reference>
<proteinExistence type="predicted"/>
<evidence type="ECO:0000313" key="2">
    <source>
        <dbReference type="Proteomes" id="UP000250275"/>
    </source>
</evidence>
<organism evidence="1 2">
    <name type="scientific">Eufriesea mexicana</name>
    <dbReference type="NCBI Taxonomy" id="516756"/>
    <lineage>
        <taxon>Eukaryota</taxon>
        <taxon>Metazoa</taxon>
        <taxon>Ecdysozoa</taxon>
        <taxon>Arthropoda</taxon>
        <taxon>Hexapoda</taxon>
        <taxon>Insecta</taxon>
        <taxon>Pterygota</taxon>
        <taxon>Neoptera</taxon>
        <taxon>Endopterygota</taxon>
        <taxon>Hymenoptera</taxon>
        <taxon>Apocrita</taxon>
        <taxon>Aculeata</taxon>
        <taxon>Apoidea</taxon>
        <taxon>Anthophila</taxon>
        <taxon>Apidae</taxon>
        <taxon>Eufriesea</taxon>
    </lineage>
</organism>
<sequence>MDVDEGLKKRVFNSWLCNYTNFGFPLERRRFTSLPLHPFRQPIWQQSQGKRII</sequence>